<dbReference type="EMBL" id="JBFAIH010000010">
    <property type="protein sequence ID" value="MEV0364704.1"/>
    <property type="molecule type" value="Genomic_DNA"/>
</dbReference>
<reference evidence="1 2" key="1">
    <citation type="submission" date="2024-06" db="EMBL/GenBank/DDBJ databases">
        <title>The Natural Products Discovery Center: Release of the First 8490 Sequenced Strains for Exploring Actinobacteria Biosynthetic Diversity.</title>
        <authorList>
            <person name="Kalkreuter E."/>
            <person name="Kautsar S.A."/>
            <person name="Yang D."/>
            <person name="Bader C.D."/>
            <person name="Teijaro C.N."/>
            <person name="Fluegel L."/>
            <person name="Davis C.M."/>
            <person name="Simpson J.R."/>
            <person name="Lauterbach L."/>
            <person name="Steele A.D."/>
            <person name="Gui C."/>
            <person name="Meng S."/>
            <person name="Li G."/>
            <person name="Viehrig K."/>
            <person name="Ye F."/>
            <person name="Su P."/>
            <person name="Kiefer A.F."/>
            <person name="Nichols A."/>
            <person name="Cepeda A.J."/>
            <person name="Yan W."/>
            <person name="Fan B."/>
            <person name="Jiang Y."/>
            <person name="Adhikari A."/>
            <person name="Zheng C.-J."/>
            <person name="Schuster L."/>
            <person name="Cowan T.M."/>
            <person name="Smanski M.J."/>
            <person name="Chevrette M.G."/>
            <person name="De Carvalho L.P.S."/>
            <person name="Shen B."/>
        </authorList>
    </citation>
    <scope>NUCLEOTIDE SEQUENCE [LARGE SCALE GENOMIC DNA]</scope>
    <source>
        <strain evidence="1 2">NPDC050671</strain>
    </source>
</reference>
<proteinExistence type="predicted"/>
<organism evidence="1 2">
    <name type="scientific">Nocardia fusca</name>
    <dbReference type="NCBI Taxonomy" id="941183"/>
    <lineage>
        <taxon>Bacteria</taxon>
        <taxon>Bacillati</taxon>
        <taxon>Actinomycetota</taxon>
        <taxon>Actinomycetes</taxon>
        <taxon>Mycobacteriales</taxon>
        <taxon>Nocardiaceae</taxon>
        <taxon>Nocardia</taxon>
    </lineage>
</organism>
<sequence>MILHSRPDARTHPLAFAAAQARRTRTGHRLVVAASGVTAVVTHAGGWLFDRVMAGWEVVVLVDEREDRRPLDILGAHVVDLESALVSRTRVPLPQAIAVDPQLYSADSRVRDGITEVFEYRLIEEVTMWGRPFADAVRVPFVPVQHQLSAAARTFKQAALSAAGSRATPAGAAELFLTRAGNSRPRAMRDLAPVSR</sequence>
<gene>
    <name evidence="1" type="ORF">AB0H72_18600</name>
</gene>
<comment type="caution">
    <text evidence="1">The sequence shown here is derived from an EMBL/GenBank/DDBJ whole genome shotgun (WGS) entry which is preliminary data.</text>
</comment>
<name>A0ABV3FAG6_9NOCA</name>
<accession>A0ABV3FAG6</accession>
<evidence type="ECO:0000313" key="1">
    <source>
        <dbReference type="EMBL" id="MEV0364704.1"/>
    </source>
</evidence>
<keyword evidence="2" id="KW-1185">Reference proteome</keyword>
<evidence type="ECO:0000313" key="2">
    <source>
        <dbReference type="Proteomes" id="UP001551658"/>
    </source>
</evidence>
<dbReference type="RefSeq" id="WP_357980082.1">
    <property type="nucleotide sequence ID" value="NZ_JBFAIH010000010.1"/>
</dbReference>
<protein>
    <submittedName>
        <fullName evidence="1">Uncharacterized protein</fullName>
    </submittedName>
</protein>
<dbReference type="Proteomes" id="UP001551658">
    <property type="component" value="Unassembled WGS sequence"/>
</dbReference>